<accession>A0AAD4I448</accession>
<protein>
    <recommendedName>
        <fullName evidence="4">Nephrocystin 3-like N-terminal domain-containing protein</fullName>
    </recommendedName>
</protein>
<feature type="domain" description="Nephrocystin 3-like N-terminal" evidence="4">
    <location>
        <begin position="15"/>
        <end position="126"/>
    </location>
</feature>
<proteinExistence type="predicted"/>
<dbReference type="Pfam" id="PF24883">
    <property type="entry name" value="NPHP3_N"/>
    <property type="match status" value="1"/>
</dbReference>
<evidence type="ECO:0000313" key="6">
    <source>
        <dbReference type="Proteomes" id="UP001197093"/>
    </source>
</evidence>
<dbReference type="InterPro" id="IPR002110">
    <property type="entry name" value="Ankyrin_rpt"/>
</dbReference>
<feature type="repeat" description="ANK" evidence="3">
    <location>
        <begin position="475"/>
        <end position="499"/>
    </location>
</feature>
<dbReference type="EMBL" id="JAHCVI010000001">
    <property type="protein sequence ID" value="KAG7292905.1"/>
    <property type="molecule type" value="Genomic_DNA"/>
</dbReference>
<evidence type="ECO:0000256" key="1">
    <source>
        <dbReference type="ARBA" id="ARBA00022737"/>
    </source>
</evidence>
<evidence type="ECO:0000256" key="2">
    <source>
        <dbReference type="ARBA" id="ARBA00023043"/>
    </source>
</evidence>
<dbReference type="PROSITE" id="PS50088">
    <property type="entry name" value="ANK_REPEAT"/>
    <property type="match status" value="2"/>
</dbReference>
<dbReference type="InterPro" id="IPR036770">
    <property type="entry name" value="Ankyrin_rpt-contain_sf"/>
</dbReference>
<dbReference type="PANTHER" id="PTHR24198:SF165">
    <property type="entry name" value="ANKYRIN REPEAT-CONTAINING PROTEIN-RELATED"/>
    <property type="match status" value="1"/>
</dbReference>
<dbReference type="Gene3D" id="1.25.40.20">
    <property type="entry name" value="Ankyrin repeat-containing domain"/>
    <property type="match status" value="2"/>
</dbReference>
<evidence type="ECO:0000313" key="5">
    <source>
        <dbReference type="EMBL" id="KAG7292905.1"/>
    </source>
</evidence>
<comment type="caution">
    <text evidence="5">The sequence shown here is derived from an EMBL/GenBank/DDBJ whole genome shotgun (WGS) entry which is preliminary data.</text>
</comment>
<name>A0AAD4I448_9PEZI</name>
<sequence length="579" mass="64550">MEDRSYEISSAVTGTPLGLFRSLLHQILRQTPDALHDLVERFTVRRLENGNPGENWNWHEGELRCFLESCLPKVARTRPVWLFIDALDECGKDNAVSLVETFKTLLRSLASPSGDSKQFHICFSCRHYPIVDVDESLFEVCTEHENATDISTFVNGQLAAFRTRTSSTIPALITESASGVFMWARLVVKKVLDLEREGAGLKTMEAAIRSTPPDLNKLYQQLIRDMGVASLKLVQWICFAVRPLSIDELRWAMLIEPDCPYQSLQACKSAEDYVDDNAQMKRRVQTLSCGLAEVTRTHVVQFIHQSVMDFFVEIGLSTLNGGETQSEAAIRAHFRKNTNLVHVASRYGLLGLLTAMLQMVDEGTLHINAKDNAGWTPLWWAAVKRQDAVVKLLLRTGIVDADAKDEDGQTLVFWAAKNGRSALLSMLLDTGRFDADAKDKNGRTSLWWPVFDGNTAIVEMLLGRCTIDVNAKDSHGRTPLWYAVCDRNRGIVKLLLDTGKAEVNPEDSACRTPLWLAADMELKAVVKLLLDTGVANVDAKDEDGRTPLSCAAGRGNLDIIKLLLTDYEAVVRLLRSAKM</sequence>
<evidence type="ECO:0000259" key="4">
    <source>
        <dbReference type="Pfam" id="PF24883"/>
    </source>
</evidence>
<reference evidence="5" key="1">
    <citation type="submission" date="2023-02" db="EMBL/GenBank/DDBJ databases">
        <authorList>
            <person name="Palmer J.M."/>
        </authorList>
    </citation>
    <scope>NUCLEOTIDE SEQUENCE</scope>
    <source>
        <strain evidence="5">FW57</strain>
    </source>
</reference>
<dbReference type="PANTHER" id="PTHR24198">
    <property type="entry name" value="ANKYRIN REPEAT AND PROTEIN KINASE DOMAIN-CONTAINING PROTEIN"/>
    <property type="match status" value="1"/>
</dbReference>
<dbReference type="SUPFAM" id="SSF48403">
    <property type="entry name" value="Ankyrin repeat"/>
    <property type="match status" value="1"/>
</dbReference>
<dbReference type="Proteomes" id="UP001197093">
    <property type="component" value="Unassembled WGS sequence"/>
</dbReference>
<keyword evidence="6" id="KW-1185">Reference proteome</keyword>
<dbReference type="Pfam" id="PF12796">
    <property type="entry name" value="Ank_2"/>
    <property type="match status" value="2"/>
</dbReference>
<feature type="repeat" description="ANK" evidence="3">
    <location>
        <begin position="543"/>
        <end position="564"/>
    </location>
</feature>
<evidence type="ECO:0000256" key="3">
    <source>
        <dbReference type="PROSITE-ProRule" id="PRU00023"/>
    </source>
</evidence>
<gene>
    <name evidence="5" type="ORF">NEMBOFW57_002950</name>
</gene>
<dbReference type="InterPro" id="IPR056884">
    <property type="entry name" value="NPHP3-like_N"/>
</dbReference>
<dbReference type="PROSITE" id="PS50297">
    <property type="entry name" value="ANK_REP_REGION"/>
    <property type="match status" value="2"/>
</dbReference>
<keyword evidence="2 3" id="KW-0040">ANK repeat</keyword>
<dbReference type="SMART" id="SM00248">
    <property type="entry name" value="ANK"/>
    <property type="match status" value="6"/>
</dbReference>
<dbReference type="AlphaFoldDB" id="A0AAD4I448"/>
<keyword evidence="1" id="KW-0677">Repeat</keyword>
<organism evidence="5 6">
    <name type="scientific">Staphylotrichum longicolle</name>
    <dbReference type="NCBI Taxonomy" id="669026"/>
    <lineage>
        <taxon>Eukaryota</taxon>
        <taxon>Fungi</taxon>
        <taxon>Dikarya</taxon>
        <taxon>Ascomycota</taxon>
        <taxon>Pezizomycotina</taxon>
        <taxon>Sordariomycetes</taxon>
        <taxon>Sordariomycetidae</taxon>
        <taxon>Sordariales</taxon>
        <taxon>Chaetomiaceae</taxon>
        <taxon>Staphylotrichum</taxon>
    </lineage>
</organism>